<dbReference type="InterPro" id="IPR036890">
    <property type="entry name" value="HATPase_C_sf"/>
</dbReference>
<evidence type="ECO:0000256" key="8">
    <source>
        <dbReference type="ARBA" id="ARBA00022777"/>
    </source>
</evidence>
<dbReference type="SMART" id="SM00387">
    <property type="entry name" value="HATPase_c"/>
    <property type="match status" value="1"/>
</dbReference>
<gene>
    <name evidence="14" type="primary">resE</name>
    <name evidence="14" type="ORF">J41TS12_24760</name>
</gene>
<dbReference type="InterPro" id="IPR003594">
    <property type="entry name" value="HATPase_dom"/>
</dbReference>
<dbReference type="SUPFAM" id="SSF47384">
    <property type="entry name" value="Homodimeric domain of signal transducing histidine kinase"/>
    <property type="match status" value="1"/>
</dbReference>
<keyword evidence="9" id="KW-0067">ATP-binding</keyword>
<evidence type="ECO:0000256" key="7">
    <source>
        <dbReference type="ARBA" id="ARBA00022741"/>
    </source>
</evidence>
<keyword evidence="11" id="KW-0902">Two-component regulatory system</keyword>
<dbReference type="PRINTS" id="PR00344">
    <property type="entry name" value="BCTRLSENSOR"/>
</dbReference>
<comment type="catalytic activity">
    <reaction evidence="1">
        <text>ATP + protein L-histidine = ADP + protein N-phospho-L-histidine.</text>
        <dbReference type="EC" id="2.7.13.3"/>
    </reaction>
</comment>
<keyword evidence="4" id="KW-0597">Phosphoprotein</keyword>
<keyword evidence="10" id="KW-1133">Transmembrane helix</keyword>
<dbReference type="InterPro" id="IPR050351">
    <property type="entry name" value="BphY/WalK/GraS-like"/>
</dbReference>
<dbReference type="CDD" id="cd00082">
    <property type="entry name" value="HisKA"/>
    <property type="match status" value="1"/>
</dbReference>
<dbReference type="Pfam" id="PF00512">
    <property type="entry name" value="HisKA"/>
    <property type="match status" value="1"/>
</dbReference>
<dbReference type="PROSITE" id="PS50109">
    <property type="entry name" value="HIS_KIN"/>
    <property type="match status" value="1"/>
</dbReference>
<organism evidence="14 15">
    <name type="scientific">Paenibacillus antibioticophila</name>
    <dbReference type="NCBI Taxonomy" id="1274374"/>
    <lineage>
        <taxon>Bacteria</taxon>
        <taxon>Bacillati</taxon>
        <taxon>Bacillota</taxon>
        <taxon>Bacilli</taxon>
        <taxon>Bacillales</taxon>
        <taxon>Paenibacillaceae</taxon>
        <taxon>Paenibacillus</taxon>
    </lineage>
</organism>
<dbReference type="Proteomes" id="UP000681162">
    <property type="component" value="Unassembled WGS sequence"/>
</dbReference>
<dbReference type="GO" id="GO:0000155">
    <property type="term" value="F:phosphorelay sensor kinase activity"/>
    <property type="evidence" value="ECO:0007669"/>
    <property type="project" value="InterPro"/>
</dbReference>
<keyword evidence="7" id="KW-0547">Nucleotide-binding</keyword>
<dbReference type="EC" id="2.7.13.3" evidence="3"/>
<feature type="domain" description="Histidine kinase" evidence="13">
    <location>
        <begin position="95"/>
        <end position="313"/>
    </location>
</feature>
<dbReference type="SMART" id="SM00388">
    <property type="entry name" value="HisKA"/>
    <property type="match status" value="1"/>
</dbReference>
<evidence type="ECO:0000256" key="4">
    <source>
        <dbReference type="ARBA" id="ARBA00022553"/>
    </source>
</evidence>
<dbReference type="Gene3D" id="3.30.565.10">
    <property type="entry name" value="Histidine kinase-like ATPase, C-terminal domain"/>
    <property type="match status" value="1"/>
</dbReference>
<evidence type="ECO:0000259" key="13">
    <source>
        <dbReference type="PROSITE" id="PS50109"/>
    </source>
</evidence>
<dbReference type="GO" id="GO:0005886">
    <property type="term" value="C:plasma membrane"/>
    <property type="evidence" value="ECO:0007669"/>
    <property type="project" value="TreeGrafter"/>
</dbReference>
<evidence type="ECO:0000256" key="2">
    <source>
        <dbReference type="ARBA" id="ARBA00004370"/>
    </source>
</evidence>
<sequence length="316" mass="36026">MGMALAILVVLVVVLAVIVAVQFYAYRARSANLKHIRNQLNSIITEGTNEKLLVFTSDQALIPVLIEMNRLLEDNQQRAADFMKMEQAMRKMISNISHDLKTPLTVVLGYLETLHLHPDTSEEERKTLQGKVYAKANEVLELIHKFFDLARLESGDKRIELSPVDINEVSRKNILAFYDTLTAKGFKVLIEIPDNPLLVWGNEEALERILNNLISNAIQHGGEGKTLGLTLRADDDFVYMEVWDRGKGISELHQERVFERMYTLEDSRNKFFQGSGLGLTITKRLVEAQEGVIRIHSKPYEQTVFTVQLKRLSFSK</sequence>
<dbReference type="Gene3D" id="1.10.287.130">
    <property type="match status" value="1"/>
</dbReference>
<dbReference type="GO" id="GO:0005524">
    <property type="term" value="F:ATP binding"/>
    <property type="evidence" value="ECO:0007669"/>
    <property type="project" value="UniProtKB-KW"/>
</dbReference>
<comment type="subcellular location">
    <subcellularLocation>
        <location evidence="2">Membrane</location>
    </subcellularLocation>
</comment>
<evidence type="ECO:0000313" key="14">
    <source>
        <dbReference type="EMBL" id="GIO37615.1"/>
    </source>
</evidence>
<name>A0A920CFG5_9BACL</name>
<keyword evidence="12" id="KW-0472">Membrane</keyword>
<evidence type="ECO:0000313" key="15">
    <source>
        <dbReference type="Proteomes" id="UP000681162"/>
    </source>
</evidence>
<evidence type="ECO:0000256" key="3">
    <source>
        <dbReference type="ARBA" id="ARBA00012438"/>
    </source>
</evidence>
<keyword evidence="8 14" id="KW-0418">Kinase</keyword>
<evidence type="ECO:0000256" key="1">
    <source>
        <dbReference type="ARBA" id="ARBA00000085"/>
    </source>
</evidence>
<dbReference type="EMBL" id="BORR01000008">
    <property type="protein sequence ID" value="GIO37615.1"/>
    <property type="molecule type" value="Genomic_DNA"/>
</dbReference>
<dbReference type="GO" id="GO:0004721">
    <property type="term" value="F:phosphoprotein phosphatase activity"/>
    <property type="evidence" value="ECO:0007669"/>
    <property type="project" value="TreeGrafter"/>
</dbReference>
<dbReference type="SUPFAM" id="SSF55874">
    <property type="entry name" value="ATPase domain of HSP90 chaperone/DNA topoisomerase II/histidine kinase"/>
    <property type="match status" value="1"/>
</dbReference>
<proteinExistence type="predicted"/>
<evidence type="ECO:0000256" key="12">
    <source>
        <dbReference type="ARBA" id="ARBA00023136"/>
    </source>
</evidence>
<keyword evidence="6" id="KW-0812">Transmembrane</keyword>
<protein>
    <recommendedName>
        <fullName evidence="3">histidine kinase</fullName>
        <ecNumber evidence="3">2.7.13.3</ecNumber>
    </recommendedName>
</protein>
<dbReference type="AlphaFoldDB" id="A0A920CFG5"/>
<evidence type="ECO:0000256" key="11">
    <source>
        <dbReference type="ARBA" id="ARBA00023012"/>
    </source>
</evidence>
<dbReference type="InterPro" id="IPR003661">
    <property type="entry name" value="HisK_dim/P_dom"/>
</dbReference>
<dbReference type="PANTHER" id="PTHR45453:SF1">
    <property type="entry name" value="PHOSPHATE REGULON SENSOR PROTEIN PHOR"/>
    <property type="match status" value="1"/>
</dbReference>
<dbReference type="InterPro" id="IPR005467">
    <property type="entry name" value="His_kinase_dom"/>
</dbReference>
<keyword evidence="5" id="KW-0808">Transferase</keyword>
<evidence type="ECO:0000256" key="5">
    <source>
        <dbReference type="ARBA" id="ARBA00022679"/>
    </source>
</evidence>
<evidence type="ECO:0000256" key="9">
    <source>
        <dbReference type="ARBA" id="ARBA00022840"/>
    </source>
</evidence>
<dbReference type="PANTHER" id="PTHR45453">
    <property type="entry name" value="PHOSPHATE REGULON SENSOR PROTEIN PHOR"/>
    <property type="match status" value="1"/>
</dbReference>
<dbReference type="InterPro" id="IPR036097">
    <property type="entry name" value="HisK_dim/P_sf"/>
</dbReference>
<dbReference type="GO" id="GO:0016036">
    <property type="term" value="P:cellular response to phosphate starvation"/>
    <property type="evidence" value="ECO:0007669"/>
    <property type="project" value="TreeGrafter"/>
</dbReference>
<dbReference type="InterPro" id="IPR004358">
    <property type="entry name" value="Sig_transdc_His_kin-like_C"/>
</dbReference>
<reference evidence="14 15" key="1">
    <citation type="submission" date="2021-03" db="EMBL/GenBank/DDBJ databases">
        <title>Antimicrobial resistance genes in bacteria isolated from Japanese honey, and their potential for conferring macrolide and lincosamide resistance in the American foulbrood pathogen Paenibacillus larvae.</title>
        <authorList>
            <person name="Okamoto M."/>
            <person name="Kumagai M."/>
            <person name="Kanamori H."/>
            <person name="Takamatsu D."/>
        </authorList>
    </citation>
    <scope>NUCLEOTIDE SEQUENCE [LARGE SCALE GENOMIC DNA]</scope>
    <source>
        <strain evidence="14 15">J41TS12</strain>
    </source>
</reference>
<keyword evidence="15" id="KW-1185">Reference proteome</keyword>
<evidence type="ECO:0000256" key="10">
    <source>
        <dbReference type="ARBA" id="ARBA00022989"/>
    </source>
</evidence>
<comment type="caution">
    <text evidence="14">The sequence shown here is derived from an EMBL/GenBank/DDBJ whole genome shotgun (WGS) entry which is preliminary data.</text>
</comment>
<dbReference type="FunFam" id="3.30.565.10:FF:000013">
    <property type="entry name" value="Two-component sensor histidine kinase"/>
    <property type="match status" value="1"/>
</dbReference>
<evidence type="ECO:0000256" key="6">
    <source>
        <dbReference type="ARBA" id="ARBA00022692"/>
    </source>
</evidence>
<dbReference type="Pfam" id="PF02518">
    <property type="entry name" value="HATPase_c"/>
    <property type="match status" value="1"/>
</dbReference>
<accession>A0A920CFG5</accession>